<evidence type="ECO:0000313" key="2">
    <source>
        <dbReference type="Proteomes" id="UP000315200"/>
    </source>
</evidence>
<reference evidence="1 2" key="1">
    <citation type="submission" date="2019-06" db="EMBL/GenBank/DDBJ databases">
        <title>Draft genome sequence of [Clostridium] clostridioforme NBRC 113352.</title>
        <authorList>
            <person name="Miura T."/>
            <person name="Furukawa M."/>
            <person name="Shimamura M."/>
            <person name="Ohyama Y."/>
            <person name="Yamazoe A."/>
            <person name="Kawasaki H."/>
        </authorList>
    </citation>
    <scope>NUCLEOTIDE SEQUENCE [LARGE SCALE GENOMIC DNA]</scope>
    <source>
        <strain evidence="1 2">NBRC 113352</strain>
    </source>
</reference>
<comment type="caution">
    <text evidence="1">The sequence shown here is derived from an EMBL/GenBank/DDBJ whole genome shotgun (WGS) entry which is preliminary data.</text>
</comment>
<name>A0A829W804_9FIRM</name>
<proteinExistence type="predicted"/>
<dbReference type="AlphaFoldDB" id="A0A829W804"/>
<dbReference type="RefSeq" id="WP_173882036.1">
    <property type="nucleotide sequence ID" value="NZ_JAAIND010000062.1"/>
</dbReference>
<organism evidence="1 2">
    <name type="scientific">Enterocloster clostridioformis</name>
    <dbReference type="NCBI Taxonomy" id="1531"/>
    <lineage>
        <taxon>Bacteria</taxon>
        <taxon>Bacillati</taxon>
        <taxon>Bacillota</taxon>
        <taxon>Clostridia</taxon>
        <taxon>Lachnospirales</taxon>
        <taxon>Lachnospiraceae</taxon>
        <taxon>Enterocloster</taxon>
    </lineage>
</organism>
<accession>A0A829W804</accession>
<evidence type="ECO:0000313" key="1">
    <source>
        <dbReference type="EMBL" id="GEA35243.1"/>
    </source>
</evidence>
<dbReference type="Proteomes" id="UP000315200">
    <property type="component" value="Unassembled WGS sequence"/>
</dbReference>
<protein>
    <submittedName>
        <fullName evidence="1">Uncharacterized protein</fullName>
    </submittedName>
</protein>
<dbReference type="EMBL" id="BJLB01000001">
    <property type="protein sequence ID" value="GEA35243.1"/>
    <property type="molecule type" value="Genomic_DNA"/>
</dbReference>
<sequence length="57" mass="6192">MSVFQMAVGCTEGSPHIIGGPHCCIQITHGRVGFFHTGKICLINKKLLASYVKLVHI</sequence>
<gene>
    <name evidence="1" type="ORF">Ccl03g_09560</name>
</gene>